<dbReference type="Proteomes" id="UP000011715">
    <property type="component" value="Unassembled WGS sequence"/>
</dbReference>
<gene>
    <name evidence="3" type="ORF">MAPG_08727</name>
</gene>
<feature type="transmembrane region" description="Helical" evidence="2">
    <location>
        <begin position="60"/>
        <end position="77"/>
    </location>
</feature>
<evidence type="ECO:0000256" key="2">
    <source>
        <dbReference type="SAM" id="Phobius"/>
    </source>
</evidence>
<evidence type="ECO:0000256" key="1">
    <source>
        <dbReference type="SAM" id="MobiDB-lite"/>
    </source>
</evidence>
<organism evidence="4 5">
    <name type="scientific">Magnaporthiopsis poae (strain ATCC 64411 / 73-15)</name>
    <name type="common">Kentucky bluegrass fungus</name>
    <name type="synonym">Magnaporthe poae</name>
    <dbReference type="NCBI Taxonomy" id="644358"/>
    <lineage>
        <taxon>Eukaryota</taxon>
        <taxon>Fungi</taxon>
        <taxon>Dikarya</taxon>
        <taxon>Ascomycota</taxon>
        <taxon>Pezizomycotina</taxon>
        <taxon>Sordariomycetes</taxon>
        <taxon>Sordariomycetidae</taxon>
        <taxon>Magnaporthales</taxon>
        <taxon>Magnaporthaceae</taxon>
        <taxon>Magnaporthiopsis</taxon>
    </lineage>
</organism>
<reference evidence="3" key="3">
    <citation type="submission" date="2011-03" db="EMBL/GenBank/DDBJ databases">
        <title>Annotation of Magnaporthe poae ATCC 64411.</title>
        <authorList>
            <person name="Ma L.-J."/>
            <person name="Dead R."/>
            <person name="Young S.K."/>
            <person name="Zeng Q."/>
            <person name="Gargeya S."/>
            <person name="Fitzgerald M."/>
            <person name="Haas B."/>
            <person name="Abouelleil A."/>
            <person name="Alvarado L."/>
            <person name="Arachchi H.M."/>
            <person name="Berlin A."/>
            <person name="Brown A."/>
            <person name="Chapman S.B."/>
            <person name="Chen Z."/>
            <person name="Dunbar C."/>
            <person name="Freedman E."/>
            <person name="Gearin G."/>
            <person name="Gellesch M."/>
            <person name="Goldberg J."/>
            <person name="Griggs A."/>
            <person name="Gujja S."/>
            <person name="Heiman D."/>
            <person name="Howarth C."/>
            <person name="Larson L."/>
            <person name="Lui A."/>
            <person name="MacDonald P.J.P."/>
            <person name="Mehta T."/>
            <person name="Montmayeur A."/>
            <person name="Murphy C."/>
            <person name="Neiman D."/>
            <person name="Pearson M."/>
            <person name="Priest M."/>
            <person name="Roberts A."/>
            <person name="Saif S."/>
            <person name="Shea T."/>
            <person name="Shenoy N."/>
            <person name="Sisk P."/>
            <person name="Stolte C."/>
            <person name="Sykes S."/>
            <person name="Yandava C."/>
            <person name="Wortman J."/>
            <person name="Nusbaum C."/>
            <person name="Birren B."/>
        </authorList>
    </citation>
    <scope>NUCLEOTIDE SEQUENCE</scope>
    <source>
        <strain evidence="3">ATCC 64411</strain>
    </source>
</reference>
<reference evidence="4" key="5">
    <citation type="submission" date="2015-06" db="UniProtKB">
        <authorList>
            <consortium name="EnsemblFungi"/>
        </authorList>
    </citation>
    <scope>IDENTIFICATION</scope>
    <source>
        <strain evidence="4">ATCC 64411</strain>
    </source>
</reference>
<dbReference type="AlphaFoldDB" id="A0A0C4E839"/>
<evidence type="ECO:0000313" key="5">
    <source>
        <dbReference type="Proteomes" id="UP000011715"/>
    </source>
</evidence>
<feature type="transmembrane region" description="Helical" evidence="2">
    <location>
        <begin position="261"/>
        <end position="281"/>
    </location>
</feature>
<feature type="transmembrane region" description="Helical" evidence="2">
    <location>
        <begin position="26"/>
        <end position="48"/>
    </location>
</feature>
<dbReference type="OMA" id="GRSSHWH"/>
<reference evidence="3" key="1">
    <citation type="submission" date="2010-05" db="EMBL/GenBank/DDBJ databases">
        <title>The Genome Sequence of Magnaporthe poae strain ATCC 64411.</title>
        <authorList>
            <consortium name="The Broad Institute Genome Sequencing Platform"/>
            <consortium name="Broad Institute Genome Sequencing Center for Infectious Disease"/>
            <person name="Ma L.-J."/>
            <person name="Dead R."/>
            <person name="Young S."/>
            <person name="Zeng Q."/>
            <person name="Koehrsen M."/>
            <person name="Alvarado L."/>
            <person name="Berlin A."/>
            <person name="Chapman S.B."/>
            <person name="Chen Z."/>
            <person name="Freedman E."/>
            <person name="Gellesch M."/>
            <person name="Goldberg J."/>
            <person name="Griggs A."/>
            <person name="Gujja S."/>
            <person name="Heilman E.R."/>
            <person name="Heiman D."/>
            <person name="Hepburn T."/>
            <person name="Howarth C."/>
            <person name="Jen D."/>
            <person name="Larson L."/>
            <person name="Mehta T."/>
            <person name="Neiman D."/>
            <person name="Pearson M."/>
            <person name="Roberts A."/>
            <person name="Saif S."/>
            <person name="Shea T."/>
            <person name="Shenoy N."/>
            <person name="Sisk P."/>
            <person name="Stolte C."/>
            <person name="Sykes S."/>
            <person name="Walk T."/>
            <person name="White J."/>
            <person name="Yandava C."/>
            <person name="Haas B."/>
            <person name="Nusbaum C."/>
            <person name="Birren B."/>
        </authorList>
    </citation>
    <scope>NUCLEOTIDE SEQUENCE</scope>
    <source>
        <strain evidence="3">ATCC 64411</strain>
    </source>
</reference>
<keyword evidence="5" id="KW-1185">Reference proteome</keyword>
<dbReference type="EMBL" id="ADBL01002120">
    <property type="status" value="NOT_ANNOTATED_CDS"/>
    <property type="molecule type" value="Genomic_DNA"/>
</dbReference>
<feature type="region of interest" description="Disordered" evidence="1">
    <location>
        <begin position="406"/>
        <end position="473"/>
    </location>
</feature>
<feature type="transmembrane region" description="Helical" evidence="2">
    <location>
        <begin position="89"/>
        <end position="115"/>
    </location>
</feature>
<reference evidence="4" key="4">
    <citation type="journal article" date="2015" name="G3 (Bethesda)">
        <title>Genome sequences of three phytopathogenic species of the Magnaporthaceae family of fungi.</title>
        <authorList>
            <person name="Okagaki L.H."/>
            <person name="Nunes C.C."/>
            <person name="Sailsbery J."/>
            <person name="Clay B."/>
            <person name="Brown D."/>
            <person name="John T."/>
            <person name="Oh Y."/>
            <person name="Young N."/>
            <person name="Fitzgerald M."/>
            <person name="Haas B.J."/>
            <person name="Zeng Q."/>
            <person name="Young S."/>
            <person name="Adiconis X."/>
            <person name="Fan L."/>
            <person name="Levin J.Z."/>
            <person name="Mitchell T.K."/>
            <person name="Okubara P.A."/>
            <person name="Farman M.L."/>
            <person name="Kohn L.M."/>
            <person name="Birren B."/>
            <person name="Ma L.-J."/>
            <person name="Dean R.A."/>
        </authorList>
    </citation>
    <scope>NUCLEOTIDE SEQUENCE</scope>
    <source>
        <strain evidence="4">ATCC 64411 / 73-15</strain>
    </source>
</reference>
<dbReference type="EMBL" id="ADBL01002121">
    <property type="status" value="NOT_ANNOTATED_CDS"/>
    <property type="molecule type" value="Genomic_DNA"/>
</dbReference>
<proteinExistence type="predicted"/>
<dbReference type="EMBL" id="GL876973">
    <property type="protein sequence ID" value="KLU89758.1"/>
    <property type="molecule type" value="Genomic_DNA"/>
</dbReference>
<dbReference type="OrthoDB" id="5243009at2759"/>
<feature type="transmembrane region" description="Helical" evidence="2">
    <location>
        <begin position="136"/>
        <end position="156"/>
    </location>
</feature>
<accession>A0A0C4E839</accession>
<evidence type="ECO:0000313" key="3">
    <source>
        <dbReference type="EMBL" id="KLU89758.1"/>
    </source>
</evidence>
<feature type="transmembrane region" description="Helical" evidence="2">
    <location>
        <begin position="183"/>
        <end position="203"/>
    </location>
</feature>
<dbReference type="VEuPathDB" id="FungiDB:MAPG_08727"/>
<dbReference type="eggNOG" id="ENOG502RWCN">
    <property type="taxonomic scope" value="Eukaryota"/>
</dbReference>
<dbReference type="EnsemblFungi" id="MAPG_08727T0">
    <property type="protein sequence ID" value="MAPG_08727T0"/>
    <property type="gene ID" value="MAPG_08727"/>
</dbReference>
<feature type="transmembrane region" description="Helical" evidence="2">
    <location>
        <begin position="224"/>
        <end position="246"/>
    </location>
</feature>
<protein>
    <submittedName>
        <fullName evidence="3 4">Uncharacterized protein</fullName>
    </submittedName>
</protein>
<sequence>MSAMAAQVQTLWSLPAAPLIQGDLVGAIFVMIWFVLTLLFAYVLHTLLSRSQPTWPEFKDTLYSALVLAFWYFTVVLDRWLRKDNRAVVYGYIVWLALCEFVRVVAGIYLQWGLYKVVWRELVARGRVEHANLWRWWLAAKLAIALVFLVAAHYLVLQLTTAAVWVRFDSLNTIQDIATKRNAFAITTAVFSMVFAALTVFAATNAMRKSHLTDGGVTKTRMALWAATVILLARALSEIGTTAIAVSPNASFHDVTRARDISYGLLTCLYFVLICVHASGVSRPSDRGNEDTRAIESNIRKHILDMLRDRTDGAKLRSPDFDDILHDLESRLDALLAPGNPANLAQGSTMSEANNKRAAMTFIHKLRERVLPDLNPREGRSWQEEERARNETVFDRFTRSAGSVWSRGTRKAAAGSSSLHTTPVPVVTRGERHLGRLRSERAAESRYARPLPSQTRPPLGQDVEMTDVRGHRS</sequence>
<dbReference type="STRING" id="644358.A0A0C4E839"/>
<name>A0A0C4E839_MAGP6</name>
<evidence type="ECO:0000313" key="4">
    <source>
        <dbReference type="EnsemblFungi" id="MAPG_08727T0"/>
    </source>
</evidence>
<keyword evidence="2" id="KW-0812">Transmembrane</keyword>
<keyword evidence="2" id="KW-1133">Transmembrane helix</keyword>
<feature type="compositionally biased region" description="Basic and acidic residues" evidence="1">
    <location>
        <begin position="429"/>
        <end position="447"/>
    </location>
</feature>
<reference evidence="5" key="2">
    <citation type="submission" date="2010-05" db="EMBL/GenBank/DDBJ databases">
        <title>The genome sequence of Magnaporthe poae strain ATCC 64411.</title>
        <authorList>
            <person name="Ma L.-J."/>
            <person name="Dead R."/>
            <person name="Young S."/>
            <person name="Zeng Q."/>
            <person name="Koehrsen M."/>
            <person name="Alvarado L."/>
            <person name="Berlin A."/>
            <person name="Chapman S.B."/>
            <person name="Chen Z."/>
            <person name="Freedman E."/>
            <person name="Gellesch M."/>
            <person name="Goldberg J."/>
            <person name="Griggs A."/>
            <person name="Gujja S."/>
            <person name="Heilman E.R."/>
            <person name="Heiman D."/>
            <person name="Hepburn T."/>
            <person name="Howarth C."/>
            <person name="Jen D."/>
            <person name="Larson L."/>
            <person name="Mehta T."/>
            <person name="Neiman D."/>
            <person name="Pearson M."/>
            <person name="Roberts A."/>
            <person name="Saif S."/>
            <person name="Shea T."/>
            <person name="Shenoy N."/>
            <person name="Sisk P."/>
            <person name="Stolte C."/>
            <person name="Sykes S."/>
            <person name="Walk T."/>
            <person name="White J."/>
            <person name="Yandava C."/>
            <person name="Haas B."/>
            <person name="Nusbaum C."/>
            <person name="Birren B."/>
        </authorList>
    </citation>
    <scope>NUCLEOTIDE SEQUENCE [LARGE SCALE GENOMIC DNA]</scope>
    <source>
        <strain evidence="5">ATCC 64411 / 73-15</strain>
    </source>
</reference>
<keyword evidence="2" id="KW-0472">Membrane</keyword>